<sequence>MRRSERLWYLAYRYRMGASFHGAWVEDPDVGDVATRLGADPASGVGCRWADLRSGLDIDENGCLAWVGRLTENWTQIIFVGNPDFEPLPDLSSGNRRALCFSWTVNGVDDLYYAVDGRCRTVFSVTRPGVRGGPDPHALDSYASGLQFDAQDSSWESDPDLLPGWMEYCAWEERRLEEAPSEGDYAGTGDDYEGMRPEWGHLLELAVNGYNPPIATCITSALILVGRVTGRELDEAWLEGVHTRFRV</sequence>
<keyword evidence="2" id="KW-1185">Reference proteome</keyword>
<evidence type="ECO:0000313" key="1">
    <source>
        <dbReference type="EMBL" id="SDQ66769.1"/>
    </source>
</evidence>
<name>A0A1H1CRY9_9ACTN</name>
<organism evidence="1 2">
    <name type="scientific">Thermostaphylospora chromogena</name>
    <dbReference type="NCBI Taxonomy" id="35622"/>
    <lineage>
        <taxon>Bacteria</taxon>
        <taxon>Bacillati</taxon>
        <taxon>Actinomycetota</taxon>
        <taxon>Actinomycetes</taxon>
        <taxon>Streptosporangiales</taxon>
        <taxon>Thermomonosporaceae</taxon>
        <taxon>Thermostaphylospora</taxon>
    </lineage>
</organism>
<dbReference type="Proteomes" id="UP000217103">
    <property type="component" value="Unassembled WGS sequence"/>
</dbReference>
<protein>
    <submittedName>
        <fullName evidence="1">Uncharacterized protein</fullName>
    </submittedName>
</protein>
<evidence type="ECO:0000313" key="2">
    <source>
        <dbReference type="Proteomes" id="UP000217103"/>
    </source>
</evidence>
<reference evidence="1 2" key="1">
    <citation type="submission" date="2016-10" db="EMBL/GenBank/DDBJ databases">
        <authorList>
            <person name="de Groot N.N."/>
        </authorList>
    </citation>
    <scope>NUCLEOTIDE SEQUENCE [LARGE SCALE GENOMIC DNA]</scope>
    <source>
        <strain evidence="1 2">DSM 43794</strain>
    </source>
</reference>
<gene>
    <name evidence="1" type="ORF">SAMN04489764_1606</name>
</gene>
<proteinExistence type="predicted"/>
<dbReference type="AlphaFoldDB" id="A0A1H1CRY9"/>
<accession>A0A1H1CRY9</accession>
<dbReference type="EMBL" id="FNKK01000002">
    <property type="protein sequence ID" value="SDQ66769.1"/>
    <property type="molecule type" value="Genomic_DNA"/>
</dbReference>